<evidence type="ECO:0000259" key="2">
    <source>
        <dbReference type="PROSITE" id="PS50157"/>
    </source>
</evidence>
<dbReference type="PROSITE" id="PS00028">
    <property type="entry name" value="ZINC_FINGER_C2H2_1"/>
    <property type="match status" value="1"/>
</dbReference>
<dbReference type="GO" id="GO:0008270">
    <property type="term" value="F:zinc ion binding"/>
    <property type="evidence" value="ECO:0007669"/>
    <property type="project" value="UniProtKB-KW"/>
</dbReference>
<evidence type="ECO:0000256" key="1">
    <source>
        <dbReference type="PROSITE-ProRule" id="PRU00042"/>
    </source>
</evidence>
<dbReference type="Proteomes" id="UP001163823">
    <property type="component" value="Chromosome 2"/>
</dbReference>
<keyword evidence="1" id="KW-0863">Zinc-finger</keyword>
<organism evidence="3 4">
    <name type="scientific">Quillaja saponaria</name>
    <name type="common">Soap bark tree</name>
    <dbReference type="NCBI Taxonomy" id="32244"/>
    <lineage>
        <taxon>Eukaryota</taxon>
        <taxon>Viridiplantae</taxon>
        <taxon>Streptophyta</taxon>
        <taxon>Embryophyta</taxon>
        <taxon>Tracheophyta</taxon>
        <taxon>Spermatophyta</taxon>
        <taxon>Magnoliopsida</taxon>
        <taxon>eudicotyledons</taxon>
        <taxon>Gunneridae</taxon>
        <taxon>Pentapetalae</taxon>
        <taxon>rosids</taxon>
        <taxon>fabids</taxon>
        <taxon>Fabales</taxon>
        <taxon>Quillajaceae</taxon>
        <taxon>Quillaja</taxon>
    </lineage>
</organism>
<comment type="caution">
    <text evidence="3">The sequence shown here is derived from an EMBL/GenBank/DDBJ whole genome shotgun (WGS) entry which is preliminary data.</text>
</comment>
<dbReference type="PROSITE" id="PS50157">
    <property type="entry name" value="ZINC_FINGER_C2H2_2"/>
    <property type="match status" value="1"/>
</dbReference>
<evidence type="ECO:0000313" key="4">
    <source>
        <dbReference type="Proteomes" id="UP001163823"/>
    </source>
</evidence>
<evidence type="ECO:0000313" key="3">
    <source>
        <dbReference type="EMBL" id="KAJ7979845.1"/>
    </source>
</evidence>
<accession>A0AAD7QE45</accession>
<proteinExistence type="predicted"/>
<gene>
    <name evidence="3" type="ORF">O6P43_003196</name>
</gene>
<dbReference type="EMBL" id="JARAOO010000002">
    <property type="protein sequence ID" value="KAJ7979845.1"/>
    <property type="molecule type" value="Genomic_DNA"/>
</dbReference>
<keyword evidence="1" id="KW-0479">Metal-binding</keyword>
<dbReference type="AlphaFoldDB" id="A0AAD7QE45"/>
<keyword evidence="1" id="KW-0862">Zinc</keyword>
<feature type="domain" description="C2H2-type" evidence="2">
    <location>
        <begin position="35"/>
        <end position="63"/>
    </location>
</feature>
<name>A0AAD7QE45_QUISA</name>
<protein>
    <submittedName>
        <fullName evidence="3">Zinc finger, C2H</fullName>
    </submittedName>
</protein>
<dbReference type="KEGG" id="qsa:O6P43_003196"/>
<dbReference type="InterPro" id="IPR013087">
    <property type="entry name" value="Znf_C2H2_type"/>
</dbReference>
<reference evidence="3" key="1">
    <citation type="journal article" date="2023" name="Science">
        <title>Elucidation of the pathway for biosynthesis of saponin adjuvants from the soapbark tree.</title>
        <authorList>
            <person name="Reed J."/>
            <person name="Orme A."/>
            <person name="El-Demerdash A."/>
            <person name="Owen C."/>
            <person name="Martin L.B.B."/>
            <person name="Misra R.C."/>
            <person name="Kikuchi S."/>
            <person name="Rejzek M."/>
            <person name="Martin A.C."/>
            <person name="Harkess A."/>
            <person name="Leebens-Mack J."/>
            <person name="Louveau T."/>
            <person name="Stephenson M.J."/>
            <person name="Osbourn A."/>
        </authorList>
    </citation>
    <scope>NUCLEOTIDE SEQUENCE</scope>
    <source>
        <strain evidence="3">S10</strain>
    </source>
</reference>
<keyword evidence="4" id="KW-1185">Reference proteome</keyword>
<sequence length="213" mass="24833">MAAKNGWKSRKDHEDESMISYASRTTLPQKSTQLVACRLCDKIFLSNQELITHFDKEHMLQEENDSRRRQHYPLIQSNPISTKREHMFSNNNRPGFEAPYMARTREINGFPEAAQQGIVAPLLRMNNQQIQPPRVASTARNNVAAAPQRYKTLQPPIQQDRKRLTMEELPSDDGTRPFINQLDRPIKKPRMIDDFDSESDEHKLDLTLKLWNH</sequence>